<dbReference type="SUPFAM" id="SSF54001">
    <property type="entry name" value="Cysteine proteinases"/>
    <property type="match status" value="1"/>
</dbReference>
<name>A0A9D2UIK5_9BACT</name>
<proteinExistence type="inferred from homology"/>
<dbReference type="GO" id="GO:0006508">
    <property type="term" value="P:proteolysis"/>
    <property type="evidence" value="ECO:0007669"/>
    <property type="project" value="UniProtKB-KW"/>
</dbReference>
<accession>A0A9D2UIK5</accession>
<reference evidence="6" key="1">
    <citation type="journal article" date="2021" name="PeerJ">
        <title>Extensive microbial diversity within the chicken gut microbiome revealed by metagenomics and culture.</title>
        <authorList>
            <person name="Gilroy R."/>
            <person name="Ravi A."/>
            <person name="Getino M."/>
            <person name="Pursley I."/>
            <person name="Horton D.L."/>
            <person name="Alikhan N.F."/>
            <person name="Baker D."/>
            <person name="Gharbi K."/>
            <person name="Hall N."/>
            <person name="Watson M."/>
            <person name="Adriaenssens E.M."/>
            <person name="Foster-Nyarko E."/>
            <person name="Jarju S."/>
            <person name="Secka A."/>
            <person name="Antonio M."/>
            <person name="Oren A."/>
            <person name="Chaudhuri R.R."/>
            <person name="La Ragione R."/>
            <person name="Hildebrand F."/>
            <person name="Pallen M.J."/>
        </authorList>
    </citation>
    <scope>NUCLEOTIDE SEQUENCE</scope>
    <source>
        <strain evidence="6">MalCec1-1739</strain>
    </source>
</reference>
<dbReference type="InterPro" id="IPR000064">
    <property type="entry name" value="NLP_P60_dom"/>
</dbReference>
<dbReference type="PANTHER" id="PTHR47053">
    <property type="entry name" value="MUREIN DD-ENDOPEPTIDASE MEPH-RELATED"/>
    <property type="match status" value="1"/>
</dbReference>
<dbReference type="Gene3D" id="3.90.1720.10">
    <property type="entry name" value="endopeptidase domain like (from Nostoc punctiforme)"/>
    <property type="match status" value="1"/>
</dbReference>
<sequence length="259" mass="28255">MEKNPSITYLPLVPVRAFPSERAEMVTQMLFGELCRVMDTHGNWSRVELEADGYSGWVDSRMIDAVAEANTDTLLGYGSCVVTSPVAEARNVTTGRSTWLPAGSLLPHCDSQRGTFAARSMVYSVEPSAIGPIVGRFTLTAQRFLGVPYLWGGKTIFGMDCSGFMQVVFSLHGIRLPRDASQQALCGRQVPFNKRVAGDLAFFANADGHIVHVGMVMDGGSIIHASGSVRIDRLDSCGIFDESRHIYTHRLHSIRSISG</sequence>
<evidence type="ECO:0000259" key="5">
    <source>
        <dbReference type="PROSITE" id="PS51935"/>
    </source>
</evidence>
<dbReference type="InterPro" id="IPR041382">
    <property type="entry name" value="SH3_16"/>
</dbReference>
<dbReference type="Gene3D" id="2.30.30.40">
    <property type="entry name" value="SH3 Domains"/>
    <property type="match status" value="1"/>
</dbReference>
<keyword evidence="3" id="KW-0378">Hydrolase</keyword>
<dbReference type="InterPro" id="IPR038765">
    <property type="entry name" value="Papain-like_cys_pep_sf"/>
</dbReference>
<protein>
    <submittedName>
        <fullName evidence="6">C40 family peptidase</fullName>
    </submittedName>
</protein>
<dbReference type="GO" id="GO:0008234">
    <property type="term" value="F:cysteine-type peptidase activity"/>
    <property type="evidence" value="ECO:0007669"/>
    <property type="project" value="UniProtKB-KW"/>
</dbReference>
<evidence type="ECO:0000256" key="4">
    <source>
        <dbReference type="ARBA" id="ARBA00022807"/>
    </source>
</evidence>
<feature type="domain" description="NlpC/P60" evidence="5">
    <location>
        <begin position="131"/>
        <end position="258"/>
    </location>
</feature>
<dbReference type="Pfam" id="PF18348">
    <property type="entry name" value="SH3_16"/>
    <property type="match status" value="1"/>
</dbReference>
<organism evidence="6 7">
    <name type="scientific">Candidatus Avibacteroides avistercoris</name>
    <dbReference type="NCBI Taxonomy" id="2840690"/>
    <lineage>
        <taxon>Bacteria</taxon>
        <taxon>Pseudomonadati</taxon>
        <taxon>Bacteroidota</taxon>
        <taxon>Bacteroidia</taxon>
        <taxon>Bacteroidales</taxon>
        <taxon>Bacteroidaceae</taxon>
        <taxon>Bacteroidaceae incertae sedis</taxon>
        <taxon>Candidatus Avibacteroides</taxon>
    </lineage>
</organism>
<dbReference type="EMBL" id="DWUP01000097">
    <property type="protein sequence ID" value="HJD53013.1"/>
    <property type="molecule type" value="Genomic_DNA"/>
</dbReference>
<evidence type="ECO:0000313" key="7">
    <source>
        <dbReference type="Proteomes" id="UP000787625"/>
    </source>
</evidence>
<dbReference type="AlphaFoldDB" id="A0A9D2UIK5"/>
<evidence type="ECO:0000256" key="3">
    <source>
        <dbReference type="ARBA" id="ARBA00022801"/>
    </source>
</evidence>
<dbReference type="PROSITE" id="PS51935">
    <property type="entry name" value="NLPC_P60"/>
    <property type="match status" value="1"/>
</dbReference>
<comment type="caution">
    <text evidence="6">The sequence shown here is derived from an EMBL/GenBank/DDBJ whole genome shotgun (WGS) entry which is preliminary data.</text>
</comment>
<evidence type="ECO:0000313" key="6">
    <source>
        <dbReference type="EMBL" id="HJD53013.1"/>
    </source>
</evidence>
<reference evidence="6" key="2">
    <citation type="submission" date="2021-04" db="EMBL/GenBank/DDBJ databases">
        <authorList>
            <person name="Gilroy R."/>
        </authorList>
    </citation>
    <scope>NUCLEOTIDE SEQUENCE</scope>
    <source>
        <strain evidence="6">MalCec1-1739</strain>
    </source>
</reference>
<dbReference type="InterPro" id="IPR051202">
    <property type="entry name" value="Peptidase_C40"/>
</dbReference>
<dbReference type="Pfam" id="PF00877">
    <property type="entry name" value="NLPC_P60"/>
    <property type="match status" value="1"/>
</dbReference>
<keyword evidence="2" id="KW-0645">Protease</keyword>
<evidence type="ECO:0000256" key="1">
    <source>
        <dbReference type="ARBA" id="ARBA00007074"/>
    </source>
</evidence>
<gene>
    <name evidence="6" type="ORF">IAA93_04735</name>
</gene>
<dbReference type="PANTHER" id="PTHR47053:SF1">
    <property type="entry name" value="MUREIN DD-ENDOPEPTIDASE MEPH-RELATED"/>
    <property type="match status" value="1"/>
</dbReference>
<keyword evidence="4" id="KW-0788">Thiol protease</keyword>
<comment type="similarity">
    <text evidence="1">Belongs to the peptidase C40 family.</text>
</comment>
<dbReference type="Proteomes" id="UP000787625">
    <property type="component" value="Unassembled WGS sequence"/>
</dbReference>
<evidence type="ECO:0000256" key="2">
    <source>
        <dbReference type="ARBA" id="ARBA00022670"/>
    </source>
</evidence>